<evidence type="ECO:0000313" key="2">
    <source>
        <dbReference type="Proteomes" id="UP000002432"/>
    </source>
</evidence>
<dbReference type="EMBL" id="CP000360">
    <property type="protein sequence ID" value="ABF43140.1"/>
    <property type="molecule type" value="Genomic_DNA"/>
</dbReference>
<dbReference type="AlphaFoldDB" id="Q1IJ10"/>
<dbReference type="InterPro" id="IPR052928">
    <property type="entry name" value="Desiccation-related_membrane"/>
</dbReference>
<dbReference type="EnsemblBacteria" id="ABF43140">
    <property type="protein sequence ID" value="ABF43140"/>
    <property type="gene ID" value="Acid345_4140"/>
</dbReference>
<evidence type="ECO:0008006" key="3">
    <source>
        <dbReference type="Google" id="ProtNLM"/>
    </source>
</evidence>
<evidence type="ECO:0000313" key="1">
    <source>
        <dbReference type="EMBL" id="ABF43140.1"/>
    </source>
</evidence>
<accession>Q1IJ10</accession>
<dbReference type="HOGENOM" id="CLU_2409426_0_0_0"/>
<organism evidence="1 2">
    <name type="scientific">Koribacter versatilis (strain Ellin345)</name>
    <dbReference type="NCBI Taxonomy" id="204669"/>
    <lineage>
        <taxon>Bacteria</taxon>
        <taxon>Pseudomonadati</taxon>
        <taxon>Acidobacteriota</taxon>
        <taxon>Terriglobia</taxon>
        <taxon>Terriglobales</taxon>
        <taxon>Candidatus Korobacteraceae</taxon>
        <taxon>Candidatus Korobacter</taxon>
    </lineage>
</organism>
<keyword evidence="2" id="KW-1185">Reference proteome</keyword>
<sequence length="92" mass="9819">MKGFLIGLGIGVGLGVLFAPMSGEETRNNISQRANDLADSAREAYESNRDRVQRGVEQIRSSAGNAMNQARNAGADIAKDVAKDVQQRASNL</sequence>
<gene>
    <name evidence="1" type="ordered locus">Acid345_4140</name>
</gene>
<dbReference type="KEGG" id="aba:Acid345_4140"/>
<name>Q1IJ10_KORVE</name>
<protein>
    <recommendedName>
        <fullName evidence="3">YtxH domain-containing protein</fullName>
    </recommendedName>
</protein>
<dbReference type="STRING" id="204669.Acid345_4140"/>
<dbReference type="Pfam" id="PF12732">
    <property type="entry name" value="YtxH"/>
    <property type="match status" value="1"/>
</dbReference>
<dbReference type="PANTHER" id="PTHR35792">
    <property type="entry name" value="GENERAL STRESS PROTEIN"/>
    <property type="match status" value="1"/>
</dbReference>
<dbReference type="PANTHER" id="PTHR35792:SF1">
    <property type="entry name" value="SLL0268 PROTEIN"/>
    <property type="match status" value="1"/>
</dbReference>
<dbReference type="Proteomes" id="UP000002432">
    <property type="component" value="Chromosome"/>
</dbReference>
<dbReference type="InterPro" id="IPR024623">
    <property type="entry name" value="YtxH"/>
</dbReference>
<reference evidence="1 2" key="1">
    <citation type="journal article" date="2009" name="Appl. Environ. Microbiol.">
        <title>Three genomes from the phylum Acidobacteria provide insight into the lifestyles of these microorganisms in soils.</title>
        <authorList>
            <person name="Ward N.L."/>
            <person name="Challacombe J.F."/>
            <person name="Janssen P.H."/>
            <person name="Henrissat B."/>
            <person name="Coutinho P.M."/>
            <person name="Wu M."/>
            <person name="Xie G."/>
            <person name="Haft D.H."/>
            <person name="Sait M."/>
            <person name="Badger J."/>
            <person name="Barabote R.D."/>
            <person name="Bradley B."/>
            <person name="Brettin T.S."/>
            <person name="Brinkac L.M."/>
            <person name="Bruce D."/>
            <person name="Creasy T."/>
            <person name="Daugherty S.C."/>
            <person name="Davidsen T.M."/>
            <person name="DeBoy R.T."/>
            <person name="Detter J.C."/>
            <person name="Dodson R.J."/>
            <person name="Durkin A.S."/>
            <person name="Ganapathy A."/>
            <person name="Gwinn-Giglio M."/>
            <person name="Han C.S."/>
            <person name="Khouri H."/>
            <person name="Kiss H."/>
            <person name="Kothari S.P."/>
            <person name="Madupu R."/>
            <person name="Nelson K.E."/>
            <person name="Nelson W.C."/>
            <person name="Paulsen I."/>
            <person name="Penn K."/>
            <person name="Ren Q."/>
            <person name="Rosovitz M.J."/>
            <person name="Selengut J.D."/>
            <person name="Shrivastava S."/>
            <person name="Sullivan S.A."/>
            <person name="Tapia R."/>
            <person name="Thompson L.S."/>
            <person name="Watkins K.L."/>
            <person name="Yang Q."/>
            <person name="Yu C."/>
            <person name="Zafar N."/>
            <person name="Zhou L."/>
            <person name="Kuske C.R."/>
        </authorList>
    </citation>
    <scope>NUCLEOTIDE SEQUENCE [LARGE SCALE GENOMIC DNA]</scope>
    <source>
        <strain evidence="1 2">Ellin345</strain>
    </source>
</reference>
<dbReference type="RefSeq" id="WP_011524939.1">
    <property type="nucleotide sequence ID" value="NC_008009.1"/>
</dbReference>
<proteinExistence type="predicted"/>
<dbReference type="Gene3D" id="1.20.120.20">
    <property type="entry name" value="Apolipoprotein"/>
    <property type="match status" value="1"/>
</dbReference>